<feature type="compositionally biased region" description="Polar residues" evidence="1">
    <location>
        <begin position="46"/>
        <end position="57"/>
    </location>
</feature>
<keyword evidence="2" id="KW-0472">Membrane</keyword>
<feature type="region of interest" description="Disordered" evidence="1">
    <location>
        <begin position="44"/>
        <end position="74"/>
    </location>
</feature>
<accession>A0A0K9PDV2</accession>
<proteinExistence type="predicted"/>
<evidence type="ECO:0000313" key="4">
    <source>
        <dbReference type="Proteomes" id="UP000036987"/>
    </source>
</evidence>
<evidence type="ECO:0000256" key="1">
    <source>
        <dbReference type="SAM" id="MobiDB-lite"/>
    </source>
</evidence>
<dbReference type="EMBL" id="LFYR01000980">
    <property type="protein sequence ID" value="KMZ66410.1"/>
    <property type="molecule type" value="Genomic_DNA"/>
</dbReference>
<keyword evidence="2" id="KW-0812">Transmembrane</keyword>
<dbReference type="AlphaFoldDB" id="A0A0K9PDV2"/>
<reference evidence="4" key="1">
    <citation type="journal article" date="2016" name="Nature">
        <title>The genome of the seagrass Zostera marina reveals angiosperm adaptation to the sea.</title>
        <authorList>
            <person name="Olsen J.L."/>
            <person name="Rouze P."/>
            <person name="Verhelst B."/>
            <person name="Lin Y.-C."/>
            <person name="Bayer T."/>
            <person name="Collen J."/>
            <person name="Dattolo E."/>
            <person name="De Paoli E."/>
            <person name="Dittami S."/>
            <person name="Maumus F."/>
            <person name="Michel G."/>
            <person name="Kersting A."/>
            <person name="Lauritano C."/>
            <person name="Lohaus R."/>
            <person name="Toepel M."/>
            <person name="Tonon T."/>
            <person name="Vanneste K."/>
            <person name="Amirebrahimi M."/>
            <person name="Brakel J."/>
            <person name="Bostroem C."/>
            <person name="Chovatia M."/>
            <person name="Grimwood J."/>
            <person name="Jenkins J.W."/>
            <person name="Jueterbock A."/>
            <person name="Mraz A."/>
            <person name="Stam W.T."/>
            <person name="Tice H."/>
            <person name="Bornberg-Bauer E."/>
            <person name="Green P.J."/>
            <person name="Pearson G.A."/>
            <person name="Procaccini G."/>
            <person name="Duarte C.M."/>
            <person name="Schmutz J."/>
            <person name="Reusch T.B.H."/>
            <person name="Van de Peer Y."/>
        </authorList>
    </citation>
    <scope>NUCLEOTIDE SEQUENCE [LARGE SCALE GENOMIC DNA]</scope>
    <source>
        <strain evidence="4">cv. Finnish</strain>
    </source>
</reference>
<evidence type="ECO:0000256" key="2">
    <source>
        <dbReference type="SAM" id="Phobius"/>
    </source>
</evidence>
<keyword evidence="2" id="KW-1133">Transmembrane helix</keyword>
<name>A0A0K9PDV2_ZOSMR</name>
<keyword evidence="4" id="KW-1185">Reference proteome</keyword>
<gene>
    <name evidence="3" type="ORF">ZOSMA_29G00590</name>
</gene>
<organism evidence="3 4">
    <name type="scientific">Zostera marina</name>
    <name type="common">Eelgrass</name>
    <dbReference type="NCBI Taxonomy" id="29655"/>
    <lineage>
        <taxon>Eukaryota</taxon>
        <taxon>Viridiplantae</taxon>
        <taxon>Streptophyta</taxon>
        <taxon>Embryophyta</taxon>
        <taxon>Tracheophyta</taxon>
        <taxon>Spermatophyta</taxon>
        <taxon>Magnoliopsida</taxon>
        <taxon>Liliopsida</taxon>
        <taxon>Zosteraceae</taxon>
        <taxon>Zostera</taxon>
    </lineage>
</organism>
<dbReference type="OrthoDB" id="736038at2759"/>
<evidence type="ECO:0000313" key="3">
    <source>
        <dbReference type="EMBL" id="KMZ66410.1"/>
    </source>
</evidence>
<dbReference type="Proteomes" id="UP000036987">
    <property type="component" value="Unassembled WGS sequence"/>
</dbReference>
<protein>
    <submittedName>
        <fullName evidence="3">Uncharacterized protein</fullName>
    </submittedName>
</protein>
<feature type="transmembrane region" description="Helical" evidence="2">
    <location>
        <begin position="13"/>
        <end position="31"/>
    </location>
</feature>
<comment type="caution">
    <text evidence="3">The sequence shown here is derived from an EMBL/GenBank/DDBJ whole genome shotgun (WGS) entry which is preliminary data.</text>
</comment>
<sequence>MGRWNEKSPALKILWFWTFATAAALVTRVMTTRITEMKKFLEEQNLDQPSSSSSTAVDDTEFAPDVQVQVPIED</sequence>